<keyword evidence="2" id="KW-1185">Reference proteome</keyword>
<name>A0ACC0UN50_9AGAM</name>
<gene>
    <name evidence="1" type="ORF">F5148DRAFT_851436</name>
</gene>
<comment type="caution">
    <text evidence="1">The sequence shown here is derived from an EMBL/GenBank/DDBJ whole genome shotgun (WGS) entry which is preliminary data.</text>
</comment>
<dbReference type="EMBL" id="JAGFNK010000008">
    <property type="protein sequence ID" value="KAI9512532.1"/>
    <property type="molecule type" value="Genomic_DNA"/>
</dbReference>
<reference evidence="1" key="1">
    <citation type="submission" date="2021-03" db="EMBL/GenBank/DDBJ databases">
        <title>Evolutionary priming and transition to the ectomycorrhizal habit in an iconic lineage of mushroom-forming fungi: is preadaptation a requirement?</title>
        <authorList>
            <consortium name="DOE Joint Genome Institute"/>
            <person name="Looney B.P."/>
            <person name="Miyauchi S."/>
            <person name="Morin E."/>
            <person name="Drula E."/>
            <person name="Courty P.E."/>
            <person name="Chicoki N."/>
            <person name="Fauchery L."/>
            <person name="Kohler A."/>
            <person name="Kuo A."/>
            <person name="LaButti K."/>
            <person name="Pangilinan J."/>
            <person name="Lipzen A."/>
            <person name="Riley R."/>
            <person name="Andreopoulos W."/>
            <person name="He G."/>
            <person name="Johnson J."/>
            <person name="Barry K.W."/>
            <person name="Grigoriev I.V."/>
            <person name="Nagy L."/>
            <person name="Hibbett D."/>
            <person name="Henrissat B."/>
            <person name="Matheny P.B."/>
            <person name="Labbe J."/>
            <person name="Martin A.F."/>
        </authorList>
    </citation>
    <scope>NUCLEOTIDE SEQUENCE</scope>
    <source>
        <strain evidence="1">BPL698</strain>
    </source>
</reference>
<organism evidence="1 2">
    <name type="scientific">Russula earlei</name>
    <dbReference type="NCBI Taxonomy" id="71964"/>
    <lineage>
        <taxon>Eukaryota</taxon>
        <taxon>Fungi</taxon>
        <taxon>Dikarya</taxon>
        <taxon>Basidiomycota</taxon>
        <taxon>Agaricomycotina</taxon>
        <taxon>Agaricomycetes</taxon>
        <taxon>Russulales</taxon>
        <taxon>Russulaceae</taxon>
        <taxon>Russula</taxon>
    </lineage>
</organism>
<evidence type="ECO:0000313" key="2">
    <source>
        <dbReference type="Proteomes" id="UP001207468"/>
    </source>
</evidence>
<evidence type="ECO:0000313" key="1">
    <source>
        <dbReference type="EMBL" id="KAI9512532.1"/>
    </source>
</evidence>
<sequence>MTSDSLPRSLLSEKARNILVILTDGYRCLPDGGSQSVPLFPDVQISSQHFIDMGLRPATAERLLECFLKRVSQIRQTFEFYSGRAVQGGCPLPHSYYHDTFIVLYRRTIQRWASQIASAAWLCRTGVCSLNLRRQCINIYVDNVTKNDTLPRVGFQPTLFTSSKLEEVCEKDDTLLTKLVDPNLTLSSPSAISPISTFASSGDLFSGVTPSTCFPARYPPLGELHTLSRRAFVTSFTRAASTVEKSSASCGADVLPLISLFSQMSVSGLEVGTTIQRSSKGFPRNSKPKKIEPLPPLLSSVIVDASGYLLRNPANDNGFSFNCKVHTCKT</sequence>
<protein>
    <submittedName>
        <fullName evidence="1">Uncharacterized protein</fullName>
    </submittedName>
</protein>
<proteinExistence type="predicted"/>
<accession>A0ACC0UN50</accession>
<dbReference type="Proteomes" id="UP001207468">
    <property type="component" value="Unassembled WGS sequence"/>
</dbReference>